<dbReference type="Proteomes" id="UP000054363">
    <property type="component" value="Unassembled WGS sequence"/>
</dbReference>
<evidence type="ECO:0000256" key="1">
    <source>
        <dbReference type="SAM" id="MobiDB-lite"/>
    </source>
</evidence>
<dbReference type="SUPFAM" id="SSF54637">
    <property type="entry name" value="Thioesterase/thiol ester dehydrase-isomerase"/>
    <property type="match status" value="1"/>
</dbReference>
<dbReference type="STRING" id="435908.IDSA_08515"/>
<dbReference type="eggNOG" id="COG2030">
    <property type="taxonomic scope" value="Bacteria"/>
</dbReference>
<proteinExistence type="predicted"/>
<feature type="region of interest" description="Disordered" evidence="1">
    <location>
        <begin position="156"/>
        <end position="176"/>
    </location>
</feature>
<dbReference type="Pfam" id="PF01575">
    <property type="entry name" value="MaoC_dehydratas"/>
    <property type="match status" value="1"/>
</dbReference>
<name>A0A094IXJ1_9GAMM</name>
<dbReference type="InterPro" id="IPR029069">
    <property type="entry name" value="HotDog_dom_sf"/>
</dbReference>
<evidence type="ECO:0000313" key="4">
    <source>
        <dbReference type="Proteomes" id="UP000054363"/>
    </source>
</evidence>
<organism evidence="3 4">
    <name type="scientific">Pseudidiomarina salinarum</name>
    <dbReference type="NCBI Taxonomy" id="435908"/>
    <lineage>
        <taxon>Bacteria</taxon>
        <taxon>Pseudomonadati</taxon>
        <taxon>Pseudomonadota</taxon>
        <taxon>Gammaproteobacteria</taxon>
        <taxon>Alteromonadales</taxon>
        <taxon>Idiomarinaceae</taxon>
        <taxon>Pseudidiomarina</taxon>
    </lineage>
</organism>
<dbReference type="PANTHER" id="PTHR43841">
    <property type="entry name" value="3-HYDROXYACYL-THIOESTER DEHYDRATASE HTDX-RELATED"/>
    <property type="match status" value="1"/>
</dbReference>
<dbReference type="Gene3D" id="3.10.129.10">
    <property type="entry name" value="Hotdog Thioesterase"/>
    <property type="match status" value="1"/>
</dbReference>
<dbReference type="GO" id="GO:0004312">
    <property type="term" value="F:fatty acid synthase activity"/>
    <property type="evidence" value="ECO:0007669"/>
    <property type="project" value="InterPro"/>
</dbReference>
<dbReference type="GO" id="GO:0005835">
    <property type="term" value="C:fatty acid synthase complex"/>
    <property type="evidence" value="ECO:0007669"/>
    <property type="project" value="InterPro"/>
</dbReference>
<dbReference type="PANTHER" id="PTHR43841:SF3">
    <property type="entry name" value="(3R)-HYDROXYACYL-ACP DEHYDRATASE SUBUNIT HADB"/>
    <property type="match status" value="1"/>
</dbReference>
<dbReference type="EMBL" id="JPER01000004">
    <property type="protein sequence ID" value="KFZ30569.1"/>
    <property type="molecule type" value="Genomic_DNA"/>
</dbReference>
<protein>
    <recommendedName>
        <fullName evidence="2">MaoC-like domain-containing protein</fullName>
    </recommendedName>
</protein>
<comment type="caution">
    <text evidence="3">The sequence shown here is derived from an EMBL/GenBank/DDBJ whole genome shotgun (WGS) entry which is preliminary data.</text>
</comment>
<dbReference type="InterPro" id="IPR002539">
    <property type="entry name" value="MaoC-like_dom"/>
</dbReference>
<dbReference type="PRINTS" id="PR01483">
    <property type="entry name" value="FASYNTHASE"/>
</dbReference>
<evidence type="ECO:0000259" key="2">
    <source>
        <dbReference type="Pfam" id="PF01575"/>
    </source>
</evidence>
<dbReference type="AlphaFoldDB" id="A0A094IXJ1"/>
<feature type="domain" description="MaoC-like" evidence="2">
    <location>
        <begin position="173"/>
        <end position="260"/>
    </location>
</feature>
<reference evidence="3 4" key="1">
    <citation type="submission" date="2014-06" db="EMBL/GenBank/DDBJ databases">
        <title>The draft genome sequence of Idiomarina salinarum ISL-52.</title>
        <authorList>
            <person name="Du J."/>
            <person name="Shao Z."/>
        </authorList>
    </citation>
    <scope>NUCLEOTIDE SEQUENCE [LARGE SCALE GENOMIC DNA]</scope>
    <source>
        <strain evidence="3 4">ISL-52</strain>
    </source>
</reference>
<gene>
    <name evidence="3" type="ORF">IDSA_08515</name>
</gene>
<accession>A0A094IXJ1</accession>
<dbReference type="GO" id="GO:0006633">
    <property type="term" value="P:fatty acid biosynthetic process"/>
    <property type="evidence" value="ECO:0007669"/>
    <property type="project" value="InterPro"/>
</dbReference>
<sequence>MEPPSHLPNLPGMFFRSLFTVARNDQQTAAASELKGTYQAPAFNREQLKRYHQAFGGFVSSVPLTLMYCLAQRAHLAQMLDERFPWPAPGLVHVSNSLEQHAPVTADIDFVMQASIQLPERGPTVSARRLRPVFVVEFWQDGTHVATCISEYQVRPKQAARTPKPREKKSAVPPGESWQAVKSWSLDATTSRQYARLSGDFNPIHLHPLLSRWFGFEQPIIHGMYMAARAHAEIERQTGQAIRKIDVAFKRPVALPAKITLWQQPAQSELAGNYQICGADDDLQRLEGRFELHEAQ</sequence>
<dbReference type="InterPro" id="IPR003965">
    <property type="entry name" value="Fatty_acid_synthase"/>
</dbReference>
<keyword evidence="4" id="KW-1185">Reference proteome</keyword>
<evidence type="ECO:0000313" key="3">
    <source>
        <dbReference type="EMBL" id="KFZ30569.1"/>
    </source>
</evidence>